<feature type="non-terminal residue" evidence="1">
    <location>
        <position position="1"/>
    </location>
</feature>
<evidence type="ECO:0000313" key="1">
    <source>
        <dbReference type="EMBL" id="GAI71455.1"/>
    </source>
</evidence>
<gene>
    <name evidence="1" type="ORF">S06H3_66820</name>
</gene>
<organism evidence="1">
    <name type="scientific">marine sediment metagenome</name>
    <dbReference type="NCBI Taxonomy" id="412755"/>
    <lineage>
        <taxon>unclassified sequences</taxon>
        <taxon>metagenomes</taxon>
        <taxon>ecological metagenomes</taxon>
    </lineage>
</organism>
<comment type="caution">
    <text evidence="1">The sequence shown here is derived from an EMBL/GenBank/DDBJ whole genome shotgun (WGS) entry which is preliminary data.</text>
</comment>
<dbReference type="EMBL" id="BARV01045795">
    <property type="protein sequence ID" value="GAI71455.1"/>
    <property type="molecule type" value="Genomic_DNA"/>
</dbReference>
<accession>X1S7S0</accession>
<reference evidence="1" key="1">
    <citation type="journal article" date="2014" name="Front. Microbiol.">
        <title>High frequency of phylogenetically diverse reductive dehalogenase-homologous genes in deep subseafloor sedimentary metagenomes.</title>
        <authorList>
            <person name="Kawai M."/>
            <person name="Futagami T."/>
            <person name="Toyoda A."/>
            <person name="Takaki Y."/>
            <person name="Nishi S."/>
            <person name="Hori S."/>
            <person name="Arai W."/>
            <person name="Tsubouchi T."/>
            <person name="Morono Y."/>
            <person name="Uchiyama I."/>
            <person name="Ito T."/>
            <person name="Fujiyama A."/>
            <person name="Inagaki F."/>
            <person name="Takami H."/>
        </authorList>
    </citation>
    <scope>NUCLEOTIDE SEQUENCE</scope>
    <source>
        <strain evidence="1">Expedition CK06-06</strain>
    </source>
</reference>
<proteinExistence type="predicted"/>
<name>X1S7S0_9ZZZZ</name>
<protein>
    <submittedName>
        <fullName evidence="1">Uncharacterized protein</fullName>
    </submittedName>
</protein>
<dbReference type="AlphaFoldDB" id="X1S7S0"/>
<sequence length="45" mass="5006">PHSDPVVDPRLAEVTFHLGLEPEWMEYSDTTIDTVVPRASVATPE</sequence>
<feature type="non-terminal residue" evidence="1">
    <location>
        <position position="45"/>
    </location>
</feature>